<dbReference type="Gene3D" id="2.60.120.260">
    <property type="entry name" value="Galactose-binding domain-like"/>
    <property type="match status" value="1"/>
</dbReference>
<dbReference type="SUPFAM" id="SSF75005">
    <property type="entry name" value="Arabinanase/levansucrase/invertase"/>
    <property type="match status" value="2"/>
</dbReference>
<evidence type="ECO:0000313" key="3">
    <source>
        <dbReference type="Proteomes" id="UP000325055"/>
    </source>
</evidence>
<reference evidence="2 3" key="1">
    <citation type="journal article" date="2019" name="Nat. Med.">
        <title>A library of human gut bacterial isolates paired with longitudinal multiomics data enables mechanistic microbiome research.</title>
        <authorList>
            <person name="Poyet M."/>
            <person name="Groussin M."/>
            <person name="Gibbons S.M."/>
            <person name="Avila-Pacheco J."/>
            <person name="Jiang X."/>
            <person name="Kearney S.M."/>
            <person name="Perrotta A.R."/>
            <person name="Berdy B."/>
            <person name="Zhao S."/>
            <person name="Lieberman T.D."/>
            <person name="Swanson P.K."/>
            <person name="Smith M."/>
            <person name="Roesemann S."/>
            <person name="Alexander J.E."/>
            <person name="Rich S.A."/>
            <person name="Livny J."/>
            <person name="Vlamakis H."/>
            <person name="Clish C."/>
            <person name="Bullock K."/>
            <person name="Deik A."/>
            <person name="Scott J."/>
            <person name="Pierce K.A."/>
            <person name="Xavier R.J."/>
            <person name="Alm E.J."/>
        </authorList>
    </citation>
    <scope>NUCLEOTIDE SEQUENCE [LARGE SCALE GENOMIC DNA]</scope>
    <source>
        <strain evidence="2 3">BIOML-A7</strain>
    </source>
</reference>
<sequence>MIVKNYILNLLLMLALCACSEDDKRNGPYPYPPKDPSKEYIEICDFENTFINFKTNDRLEYSVVDNPFKEEPNTSEKCGKVVSAGDMWELIWSEPVSKPFNFTEEGALFTVQIRSPKADAPIYFKLESSAGADAKEIVTVKSTVANQWETLEFDFTSWNLPDNVYDKIVMIFDAGVETEGGEEWFLDNIHQKVGEAVEPTPDPDPDSEYINYCNFENTFINFKTNDRLEYSIVDNPFKNGINTSKKCGKVVAAGDQWELIWSEPITSDYNTKFNFSKYGGLFTVKVYSPAADIPVYFKLESTAWAEAKELQNVKTTVANEWETLEFDFTSWNLPDETYDKVVIVFNAGVTTEGGEVFYFDDITGPNNKSESLMTRYENNPVLRYQGAPTWMCEHIANVAILPPNESPDGENWWMYARGSGYNAANVYHDQIGLFTQDAATFNPTGGWIANENNPIIPHGAPGTIDEDHLLDCAPVVGGDDNVYFYYHAKCGQSTNTLHSSLACRKSTDGGYTFGDPVKLLDGVGCSDAIYHNGKYYIYYGYGYGNDGHMKVDCAVTSDPMSFANAEITTVLWPGGGPANHDRLTVNGTRIFRLDGVNKWFMVYQSSTRYFDFPDRFHVAYSDDLLNWTKVDNTKPFFKRGDAKQWDQGGIWFGEVFEYNNMLYLYYEGWGCEGRVPDRDEVYFRDGHSSTGCASVSKDEFLEWCGLN</sequence>
<organism evidence="2 3">
    <name type="scientific">Bacteroides cellulosilyticus</name>
    <dbReference type="NCBI Taxonomy" id="246787"/>
    <lineage>
        <taxon>Bacteria</taxon>
        <taxon>Pseudomonadati</taxon>
        <taxon>Bacteroidota</taxon>
        <taxon>Bacteroidia</taxon>
        <taxon>Bacteroidales</taxon>
        <taxon>Bacteroidaceae</taxon>
        <taxon>Bacteroides</taxon>
    </lineage>
</organism>
<evidence type="ECO:0008006" key="4">
    <source>
        <dbReference type="Google" id="ProtNLM"/>
    </source>
</evidence>
<feature type="chain" id="PRO_5024370240" description="Family 43 glycosylhydrolase" evidence="1">
    <location>
        <begin position="21"/>
        <end position="707"/>
    </location>
</feature>
<feature type="signal peptide" evidence="1">
    <location>
        <begin position="1"/>
        <end position="20"/>
    </location>
</feature>
<dbReference type="InterPro" id="IPR023296">
    <property type="entry name" value="Glyco_hydro_beta-prop_sf"/>
</dbReference>
<gene>
    <name evidence="2" type="ORF">F2Y86_15560</name>
</gene>
<dbReference type="EMBL" id="VVYW01000012">
    <property type="protein sequence ID" value="KAA5407580.1"/>
    <property type="molecule type" value="Genomic_DNA"/>
</dbReference>
<dbReference type="Proteomes" id="UP000325055">
    <property type="component" value="Unassembled WGS sequence"/>
</dbReference>
<evidence type="ECO:0000256" key="1">
    <source>
        <dbReference type="SAM" id="SignalP"/>
    </source>
</evidence>
<comment type="caution">
    <text evidence="2">The sequence shown here is derived from an EMBL/GenBank/DDBJ whole genome shotgun (WGS) entry which is preliminary data.</text>
</comment>
<name>A0A5M6A6U7_9BACE</name>
<accession>A0A5M6A6U7</accession>
<keyword evidence="1" id="KW-0732">Signal</keyword>
<proteinExistence type="predicted"/>
<evidence type="ECO:0000313" key="2">
    <source>
        <dbReference type="EMBL" id="KAA5407580.1"/>
    </source>
</evidence>
<dbReference type="Gene3D" id="2.115.10.20">
    <property type="entry name" value="Glycosyl hydrolase domain, family 43"/>
    <property type="match status" value="2"/>
</dbReference>
<dbReference type="AlphaFoldDB" id="A0A5M6A6U7"/>
<protein>
    <recommendedName>
        <fullName evidence="4">Family 43 glycosylhydrolase</fullName>
    </recommendedName>
</protein>
<dbReference type="PROSITE" id="PS51257">
    <property type="entry name" value="PROKAR_LIPOPROTEIN"/>
    <property type="match status" value="1"/>
</dbReference>